<reference evidence="1 2" key="1">
    <citation type="journal article" date="2015" name="Nature">
        <title>rRNA introns, odd ribosomes, and small enigmatic genomes across a large radiation of phyla.</title>
        <authorList>
            <person name="Brown C.T."/>
            <person name="Hug L.A."/>
            <person name="Thomas B.C."/>
            <person name="Sharon I."/>
            <person name="Castelle C.J."/>
            <person name="Singh A."/>
            <person name="Wilkins M.J."/>
            <person name="Williams K.H."/>
            <person name="Banfield J.F."/>
        </authorList>
    </citation>
    <scope>NUCLEOTIDE SEQUENCE [LARGE SCALE GENOMIC DNA]</scope>
</reference>
<name>A0A0G1YYN3_9BACT</name>
<accession>A0A0G1YYN3</accession>
<organism evidence="1 2">
    <name type="scientific">Candidatus Gottesmanbacteria bacterium GW2011_GWB1_49_7</name>
    <dbReference type="NCBI Taxonomy" id="1618448"/>
    <lineage>
        <taxon>Bacteria</taxon>
        <taxon>Candidatus Gottesmaniibacteriota</taxon>
    </lineage>
</organism>
<evidence type="ECO:0000313" key="2">
    <source>
        <dbReference type="Proteomes" id="UP000034588"/>
    </source>
</evidence>
<dbReference type="EMBL" id="LCQD01000018">
    <property type="protein sequence ID" value="KKW11474.1"/>
    <property type="molecule type" value="Genomic_DNA"/>
</dbReference>
<dbReference type="Proteomes" id="UP000034588">
    <property type="component" value="Unassembled WGS sequence"/>
</dbReference>
<dbReference type="AlphaFoldDB" id="A0A0G1YYN3"/>
<protein>
    <submittedName>
        <fullName evidence="1">Uncharacterized protein</fullName>
    </submittedName>
</protein>
<evidence type="ECO:0000313" key="1">
    <source>
        <dbReference type="EMBL" id="KKW11474.1"/>
    </source>
</evidence>
<comment type="caution">
    <text evidence="1">The sequence shown here is derived from an EMBL/GenBank/DDBJ whole genome shotgun (WGS) entry which is preliminary data.</text>
</comment>
<proteinExistence type="predicted"/>
<sequence length="80" mass="8959">MESLFQDMAAKWPSTWVARTAIERFSGGMISEKYLAILDWSGKGPPGRVRCGRKIAYPVAELVAWLEARSAAIPDRHPKE</sequence>
<gene>
    <name evidence="1" type="ORF">UY48_C0018G0008</name>
</gene>